<accession>A0A1W0X7Y8</accession>
<dbReference type="OrthoDB" id="66982at2759"/>
<gene>
    <name evidence="1" type="ORF">BV898_02635</name>
</gene>
<comment type="caution">
    <text evidence="1">The sequence shown here is derived from an EMBL/GenBank/DDBJ whole genome shotgun (WGS) entry which is preliminary data.</text>
</comment>
<evidence type="ECO:0000313" key="1">
    <source>
        <dbReference type="EMBL" id="OQV23518.1"/>
    </source>
</evidence>
<keyword evidence="2" id="KW-1185">Reference proteome</keyword>
<proteinExistence type="predicted"/>
<dbReference type="EMBL" id="MTYJ01000011">
    <property type="protein sequence ID" value="OQV23518.1"/>
    <property type="molecule type" value="Genomic_DNA"/>
</dbReference>
<organism evidence="1 2">
    <name type="scientific">Hypsibius exemplaris</name>
    <name type="common">Freshwater tardigrade</name>
    <dbReference type="NCBI Taxonomy" id="2072580"/>
    <lineage>
        <taxon>Eukaryota</taxon>
        <taxon>Metazoa</taxon>
        <taxon>Ecdysozoa</taxon>
        <taxon>Tardigrada</taxon>
        <taxon>Eutardigrada</taxon>
        <taxon>Parachela</taxon>
        <taxon>Hypsibioidea</taxon>
        <taxon>Hypsibiidae</taxon>
        <taxon>Hypsibius</taxon>
    </lineage>
</organism>
<dbReference type="AlphaFoldDB" id="A0A1W0X7Y8"/>
<protein>
    <submittedName>
        <fullName evidence="1">Uncharacterized protein</fullName>
    </submittedName>
</protein>
<sequence>MADVVENLLFVATGIPHPCRASPCAELVWEIIVRELSPLIATFPESALCSAQLKRQSTSGHILPIIRFLARNNGALRRFIARMAVNDAVQQHVCEGDLEEVSAPVEKRAGARIAAVKEALTELNWPYDTVAEYLMQPKECPVKRARLVRADRVTQAMDPATYQAFCEARTVSFIPQKAPKKRNFNGHWLSGMTKDLEMLSHTVEQDLAYLAGEIVSAVADLVLVLRADQRDGTHLRYAILRVEGDTQQLAEVWACLREEKFVSVITAEEVLNVARIFCTNFSSRDSGPNCLLLTV</sequence>
<dbReference type="Proteomes" id="UP000192578">
    <property type="component" value="Unassembled WGS sequence"/>
</dbReference>
<evidence type="ECO:0000313" key="2">
    <source>
        <dbReference type="Proteomes" id="UP000192578"/>
    </source>
</evidence>
<reference evidence="2" key="1">
    <citation type="submission" date="2017-01" db="EMBL/GenBank/DDBJ databases">
        <title>Comparative genomics of anhydrobiosis in the tardigrade Hypsibius dujardini.</title>
        <authorList>
            <person name="Yoshida Y."/>
            <person name="Koutsovoulos G."/>
            <person name="Laetsch D."/>
            <person name="Stevens L."/>
            <person name="Kumar S."/>
            <person name="Horikawa D."/>
            <person name="Ishino K."/>
            <person name="Komine S."/>
            <person name="Tomita M."/>
            <person name="Blaxter M."/>
            <person name="Arakawa K."/>
        </authorList>
    </citation>
    <scope>NUCLEOTIDE SEQUENCE [LARGE SCALE GENOMIC DNA]</scope>
    <source>
        <strain evidence="2">Z151</strain>
    </source>
</reference>
<name>A0A1W0X7Y8_HYPEX</name>